<dbReference type="Proteomes" id="UP000046392">
    <property type="component" value="Unplaced"/>
</dbReference>
<name>A0A0N5BVT8_STREA</name>
<reference evidence="3" key="1">
    <citation type="submission" date="2017-02" db="UniProtKB">
        <authorList>
            <consortium name="WormBaseParasite"/>
        </authorList>
    </citation>
    <scope>IDENTIFICATION</scope>
</reference>
<sequence length="204" mass="24645">MTENLFDTLSFNYWHSYLRQRAVEDEEKNEIKRQLKRITTLLNSERELASRLNGINDVDIERLIHYLKFDKIDDSEEIKETKEIKMAVKLNEIPIHEILDILNIHEKINKDRDILPKYLWKFNRKLQINEHSNNLQTMNFNENYRITESSNNFNSNYKFIHNKISESKEIQENSDNNDKVKTRGKSEPDNKTEMKNFTFNRKFT</sequence>
<evidence type="ECO:0000313" key="2">
    <source>
        <dbReference type="Proteomes" id="UP000046392"/>
    </source>
</evidence>
<dbReference type="WBParaSite" id="SPAL_0000994400.1">
    <property type="protein sequence ID" value="SPAL_0000994400.1"/>
    <property type="gene ID" value="SPAL_0000994400"/>
</dbReference>
<proteinExistence type="predicted"/>
<protein>
    <submittedName>
        <fullName evidence="3">Uncharacterized protein</fullName>
    </submittedName>
</protein>
<feature type="compositionally biased region" description="Basic and acidic residues" evidence="1">
    <location>
        <begin position="168"/>
        <end position="194"/>
    </location>
</feature>
<accession>A0A0N5BVT8</accession>
<keyword evidence="2" id="KW-1185">Reference proteome</keyword>
<organism evidence="2 3">
    <name type="scientific">Strongyloides papillosus</name>
    <name type="common">Intestinal threadworm</name>
    <dbReference type="NCBI Taxonomy" id="174720"/>
    <lineage>
        <taxon>Eukaryota</taxon>
        <taxon>Metazoa</taxon>
        <taxon>Ecdysozoa</taxon>
        <taxon>Nematoda</taxon>
        <taxon>Chromadorea</taxon>
        <taxon>Rhabditida</taxon>
        <taxon>Tylenchina</taxon>
        <taxon>Panagrolaimomorpha</taxon>
        <taxon>Strongyloidoidea</taxon>
        <taxon>Strongyloididae</taxon>
        <taxon>Strongyloides</taxon>
    </lineage>
</organism>
<evidence type="ECO:0000313" key="3">
    <source>
        <dbReference type="WBParaSite" id="SPAL_0000994400.1"/>
    </source>
</evidence>
<evidence type="ECO:0000256" key="1">
    <source>
        <dbReference type="SAM" id="MobiDB-lite"/>
    </source>
</evidence>
<feature type="region of interest" description="Disordered" evidence="1">
    <location>
        <begin position="168"/>
        <end position="197"/>
    </location>
</feature>
<dbReference type="AlphaFoldDB" id="A0A0N5BVT8"/>